<feature type="domain" description="C2H2-type" evidence="10">
    <location>
        <begin position="935"/>
        <end position="964"/>
    </location>
</feature>
<dbReference type="PROSITE" id="PS50097">
    <property type="entry name" value="BTB"/>
    <property type="match status" value="1"/>
</dbReference>
<dbReference type="SMART" id="SM00384">
    <property type="entry name" value="AT_hook"/>
    <property type="match status" value="2"/>
</dbReference>
<feature type="domain" description="BTB" evidence="9">
    <location>
        <begin position="221"/>
        <end position="289"/>
    </location>
</feature>
<dbReference type="InterPro" id="IPR036236">
    <property type="entry name" value="Znf_C2H2_sf"/>
</dbReference>
<dbReference type="Pfam" id="PF00651">
    <property type="entry name" value="BTB"/>
    <property type="match status" value="1"/>
</dbReference>
<feature type="domain" description="C2H2-type" evidence="10">
    <location>
        <begin position="820"/>
        <end position="847"/>
    </location>
</feature>
<dbReference type="FunFam" id="3.30.160.60:FF:000446">
    <property type="entry name" value="Zinc finger protein"/>
    <property type="match status" value="1"/>
</dbReference>
<keyword evidence="12" id="KW-1185">Reference proteome</keyword>
<feature type="domain" description="C2H2-type" evidence="10">
    <location>
        <begin position="702"/>
        <end position="729"/>
    </location>
</feature>
<protein>
    <submittedName>
        <fullName evidence="11">Zinc finger and BTB domain-containing protein 11</fullName>
    </submittedName>
</protein>
<dbReference type="SMART" id="SM00225">
    <property type="entry name" value="BTB"/>
    <property type="match status" value="1"/>
</dbReference>
<dbReference type="Pfam" id="PF13912">
    <property type="entry name" value="zf-C2H2_6"/>
    <property type="match status" value="3"/>
</dbReference>
<dbReference type="InterPro" id="IPR041588">
    <property type="entry name" value="Integrase_H2C2"/>
</dbReference>
<dbReference type="CDD" id="cd18202">
    <property type="entry name" value="BTB_POZ_ZBTB11"/>
    <property type="match status" value="1"/>
</dbReference>
<evidence type="ECO:0000256" key="4">
    <source>
        <dbReference type="ARBA" id="ARBA00022771"/>
    </source>
</evidence>
<dbReference type="InterPro" id="IPR048060">
    <property type="entry name" value="ZBTB11_BTB_POZ"/>
</dbReference>
<feature type="compositionally biased region" description="Acidic residues" evidence="8">
    <location>
        <begin position="149"/>
        <end position="163"/>
    </location>
</feature>
<gene>
    <name evidence="11" type="ORF">D9C73_008903</name>
</gene>
<dbReference type="GO" id="GO:0003677">
    <property type="term" value="F:DNA binding"/>
    <property type="evidence" value="ECO:0007669"/>
    <property type="project" value="InterPro"/>
</dbReference>
<sequence length="1174" mass="130836">MSCEESYLAIIRYLTDEREPYAPGTPGNTKRKIRKAATCYVVRSGTLFYQRRLKGQNDFTELEVVLQDSRRKELINEAHVMCEGGEHLNQQLTWESISQKYWWRGILKHVKDHIRECAHCQSRRGADDGSGPRLFSRPGRRRAAANANGEDEEEEEEEEEGDDGLFLTDPSCQLRSKLARTMAKHELVFVDSKGEVNQFLPKHSQTMLEKLNHQRLSNQFCDITLLIEGEEYRAHKAVLAACSEYFHELFFEKGAATTHEAVVDLSGFTKASFLPLLDFAYTSLLTFNFSIMADIANLARHLLMTEVLQICESVHKQVEEQKLTVYQRGDVHTVVSSQPAPQGDPKDESGAYVVTIQGDGSAVVTHGGVAVTGEPVAFVATPEETYIQQPMTVITEAVEGDQEDHGEIGPNETVTLITHSGQAEPGETVTLISGAAEGMDGETMTVVTHSGQAGASESLAVVSACLAMEEPQIAEAGAFVINVDPDQVSPPEVVKLAPEAVTLPQEKAESAPPPQKRKRGRPAKVKKEVEEYVPLEEEDPSADESHGDKQEMTSDDPNRRRLRQRSIAEGGYARLHMGLEDEEEGKKGSTPPRAATPKVGLRTGKRGRPPKQPIETQSDRQSVSESGAGSESSVVETVATGELSTDEAGVKVAEPEAETQPDQTAAESTVDGEHTCSECGMSFQRRYSLIMHTLKHEKARGYKCSLCSKEFQYAASLRAHLARHKQQSSQRAPIVKPVVEQTSEGKADSDLDDKTSSPHTKREFVCDICGKTLPKLYSLRIHMLNHTGVRPHSCKVCGKTFAHKHSLKMHRALHDVSKQFQCEYCKKSFVSKRSMEEHTSLHTGESKYLCNTCGATFHRASALSKHLKKHQPKPDVRPFACAHCDKRFYVAKDLQQHMNKHMGLKPFQCQVCGKCYSWKKDWYSHVKSHSVAEPFKCNVCGKEFFEKALFRRHVKKATHGKKGRVKQNLERECEHCGRKFTQLREYRRHVNNHQGVKPFECLTCGVAWADARSLKRHVRTHTGERPYVCPMCQEAHIDARTLRKHMAKYHGDNLPGKIMLEKDTLQFHNQGTQVEHAVSILASELPPELRPAQQQTSEEIETVLITEETVEAVEAVQAAEAAGDGSVATLSDQGIMQVVNYVLAQQALTGTKLEEGPEVIQTMEVEVTQVAEVE</sequence>
<feature type="domain" description="C2H2-type" evidence="10">
    <location>
        <begin position="879"/>
        <end position="906"/>
    </location>
</feature>
<dbReference type="Proteomes" id="UP000298787">
    <property type="component" value="Chromosome 8"/>
</dbReference>
<feature type="domain" description="C2H2-type" evidence="10">
    <location>
        <begin position="674"/>
        <end position="701"/>
    </location>
</feature>
<keyword evidence="3" id="KW-0677">Repeat</keyword>
<accession>A0A4U5UKN7</accession>
<dbReference type="InterPro" id="IPR017956">
    <property type="entry name" value="AT_hook_DNA-bd_motif"/>
</dbReference>
<dbReference type="SUPFAM" id="SSF54695">
    <property type="entry name" value="POZ domain"/>
    <property type="match status" value="1"/>
</dbReference>
<evidence type="ECO:0000313" key="11">
    <source>
        <dbReference type="EMBL" id="TKS74820.1"/>
    </source>
</evidence>
<feature type="domain" description="C2H2-type" evidence="10">
    <location>
        <begin position="764"/>
        <end position="791"/>
    </location>
</feature>
<feature type="domain" description="C2H2-type" evidence="10">
    <location>
        <begin position="999"/>
        <end position="1026"/>
    </location>
</feature>
<dbReference type="Gene3D" id="3.30.710.10">
    <property type="entry name" value="Potassium Channel Kv1.1, Chain A"/>
    <property type="match status" value="1"/>
</dbReference>
<feature type="domain" description="C2H2-type" evidence="10">
    <location>
        <begin position="1027"/>
        <end position="1055"/>
    </location>
</feature>
<reference evidence="11 12" key="1">
    <citation type="submission" date="2019-01" db="EMBL/GenBank/DDBJ databases">
        <title>Genome Assembly of Collichthys lucidus.</title>
        <authorList>
            <person name="Cai M."/>
            <person name="Xiao S."/>
        </authorList>
    </citation>
    <scope>NUCLEOTIDE SEQUENCE [LARGE SCALE GENOMIC DNA]</scope>
    <source>
        <strain evidence="11">JT15FE1705JMU</strain>
        <tissue evidence="11">Muscle</tissue>
    </source>
</reference>
<dbReference type="FunFam" id="3.30.160.60:FF:000633">
    <property type="entry name" value="Zinc finger and BTB domain containing 11"/>
    <property type="match status" value="1"/>
</dbReference>
<evidence type="ECO:0000256" key="8">
    <source>
        <dbReference type="SAM" id="MobiDB-lite"/>
    </source>
</evidence>
<dbReference type="FunFam" id="3.30.160.60:FF:000997">
    <property type="entry name" value="Zinc finger and BTB domain-containing protein 11"/>
    <property type="match status" value="1"/>
</dbReference>
<evidence type="ECO:0000256" key="1">
    <source>
        <dbReference type="ARBA" id="ARBA00004123"/>
    </source>
</evidence>
<evidence type="ECO:0000259" key="9">
    <source>
        <dbReference type="PROSITE" id="PS50097"/>
    </source>
</evidence>
<dbReference type="FunFam" id="3.30.160.60:FF:001897">
    <property type="entry name" value="Zinc finger and BTB domain containing 11"/>
    <property type="match status" value="1"/>
</dbReference>
<dbReference type="FunFam" id="1.10.340.70:FF:000002">
    <property type="entry name" value="Zinc finger and BTB domain-containing protein 11"/>
    <property type="match status" value="1"/>
</dbReference>
<evidence type="ECO:0000256" key="6">
    <source>
        <dbReference type="ARBA" id="ARBA00023242"/>
    </source>
</evidence>
<dbReference type="PANTHER" id="PTHR24394:SF41">
    <property type="entry name" value="ZINC FINGER AND BTB DOMAIN CONTAINING 11"/>
    <property type="match status" value="1"/>
</dbReference>
<comment type="subcellular location">
    <subcellularLocation>
        <location evidence="1">Nucleus</location>
    </subcellularLocation>
</comment>
<feature type="domain" description="C2H2-type" evidence="10">
    <location>
        <begin position="907"/>
        <end position="934"/>
    </location>
</feature>
<dbReference type="FunFam" id="3.30.710.10:FF:000070">
    <property type="entry name" value="zinc finger and BTB domain-containing protein 11"/>
    <property type="match status" value="1"/>
</dbReference>
<organism evidence="11 12">
    <name type="scientific">Collichthys lucidus</name>
    <name type="common">Big head croaker</name>
    <name type="synonym">Sciaena lucida</name>
    <dbReference type="NCBI Taxonomy" id="240159"/>
    <lineage>
        <taxon>Eukaryota</taxon>
        <taxon>Metazoa</taxon>
        <taxon>Chordata</taxon>
        <taxon>Craniata</taxon>
        <taxon>Vertebrata</taxon>
        <taxon>Euteleostomi</taxon>
        <taxon>Actinopterygii</taxon>
        <taxon>Neopterygii</taxon>
        <taxon>Teleostei</taxon>
        <taxon>Neoteleostei</taxon>
        <taxon>Acanthomorphata</taxon>
        <taxon>Eupercaria</taxon>
        <taxon>Sciaenidae</taxon>
        <taxon>Collichthys</taxon>
    </lineage>
</organism>
<feature type="region of interest" description="Disordered" evidence="8">
    <location>
        <begin position="121"/>
        <end position="168"/>
    </location>
</feature>
<dbReference type="AlphaFoldDB" id="A0A4U5UKN7"/>
<evidence type="ECO:0000259" key="10">
    <source>
        <dbReference type="PROSITE" id="PS50157"/>
    </source>
</evidence>
<dbReference type="STRING" id="240159.A0A4U5UKN7"/>
<feature type="domain" description="C2H2-type" evidence="10">
    <location>
        <begin position="848"/>
        <end position="875"/>
    </location>
</feature>
<dbReference type="Gene3D" id="3.30.160.60">
    <property type="entry name" value="Classic Zinc Finger"/>
    <property type="match status" value="10"/>
</dbReference>
<feature type="region of interest" description="Disordered" evidence="8">
    <location>
        <begin position="724"/>
        <end position="758"/>
    </location>
</feature>
<keyword evidence="4 7" id="KW-0863">Zinc-finger</keyword>
<feature type="compositionally biased region" description="Basic residues" evidence="8">
    <location>
        <begin position="515"/>
        <end position="524"/>
    </location>
</feature>
<evidence type="ECO:0000313" key="12">
    <source>
        <dbReference type="Proteomes" id="UP000298787"/>
    </source>
</evidence>
<evidence type="ECO:0000256" key="5">
    <source>
        <dbReference type="ARBA" id="ARBA00022833"/>
    </source>
</evidence>
<feature type="compositionally biased region" description="Low complexity" evidence="8">
    <location>
        <begin position="623"/>
        <end position="642"/>
    </location>
</feature>
<feature type="compositionally biased region" description="Basic and acidic residues" evidence="8">
    <location>
        <begin position="543"/>
        <end position="559"/>
    </location>
</feature>
<dbReference type="PROSITE" id="PS00028">
    <property type="entry name" value="ZINC_FINGER_C2H2_1"/>
    <property type="match status" value="11"/>
</dbReference>
<dbReference type="SUPFAM" id="SSF57667">
    <property type="entry name" value="beta-beta-alpha zinc fingers"/>
    <property type="match status" value="6"/>
</dbReference>
<dbReference type="Pfam" id="PF17921">
    <property type="entry name" value="Integrase_H2C2"/>
    <property type="match status" value="1"/>
</dbReference>
<dbReference type="EMBL" id="CM014085">
    <property type="protein sequence ID" value="TKS74820.1"/>
    <property type="molecule type" value="Genomic_DNA"/>
</dbReference>
<dbReference type="PANTHER" id="PTHR24394">
    <property type="entry name" value="ZINC FINGER PROTEIN"/>
    <property type="match status" value="1"/>
</dbReference>
<proteinExistence type="predicted"/>
<feature type="domain" description="C2H2-type" evidence="10">
    <location>
        <begin position="792"/>
        <end position="819"/>
    </location>
</feature>
<dbReference type="GO" id="GO:0000981">
    <property type="term" value="F:DNA-binding transcription factor activity, RNA polymerase II-specific"/>
    <property type="evidence" value="ECO:0007669"/>
    <property type="project" value="TreeGrafter"/>
</dbReference>
<dbReference type="GO" id="GO:0005634">
    <property type="term" value="C:nucleus"/>
    <property type="evidence" value="ECO:0007669"/>
    <property type="project" value="UniProtKB-SubCell"/>
</dbReference>
<dbReference type="FunFam" id="3.30.160.60:FF:001086">
    <property type="entry name" value="zinc finger and BTB domain-containing protein 11"/>
    <property type="match status" value="1"/>
</dbReference>
<dbReference type="Pfam" id="PF00096">
    <property type="entry name" value="zf-C2H2"/>
    <property type="match status" value="6"/>
</dbReference>
<dbReference type="OrthoDB" id="6077919at2759"/>
<feature type="region of interest" description="Disordered" evidence="8">
    <location>
        <begin position="500"/>
        <end position="675"/>
    </location>
</feature>
<dbReference type="Gene3D" id="1.10.340.70">
    <property type="match status" value="1"/>
</dbReference>
<evidence type="ECO:0000256" key="3">
    <source>
        <dbReference type="ARBA" id="ARBA00022737"/>
    </source>
</evidence>
<keyword evidence="2" id="KW-0479">Metal-binding</keyword>
<evidence type="ECO:0000256" key="7">
    <source>
        <dbReference type="PROSITE-ProRule" id="PRU00042"/>
    </source>
</evidence>
<keyword evidence="6" id="KW-0539">Nucleus</keyword>
<feature type="compositionally biased region" description="Acidic residues" evidence="8">
    <location>
        <begin position="531"/>
        <end position="542"/>
    </location>
</feature>
<name>A0A4U5UKN7_COLLU</name>
<dbReference type="GO" id="GO:0008270">
    <property type="term" value="F:zinc ion binding"/>
    <property type="evidence" value="ECO:0007669"/>
    <property type="project" value="UniProtKB-KW"/>
</dbReference>
<feature type="compositionally biased region" description="Basic and acidic residues" evidence="8">
    <location>
        <begin position="743"/>
        <end position="758"/>
    </location>
</feature>
<evidence type="ECO:0000256" key="2">
    <source>
        <dbReference type="ARBA" id="ARBA00022723"/>
    </source>
</evidence>
<dbReference type="InterPro" id="IPR013087">
    <property type="entry name" value="Znf_C2H2_type"/>
</dbReference>
<keyword evidence="5" id="KW-0862">Zinc</keyword>
<dbReference type="InterPro" id="IPR000210">
    <property type="entry name" value="BTB/POZ_dom"/>
</dbReference>
<dbReference type="PROSITE" id="PS50157">
    <property type="entry name" value="ZINC_FINGER_C2H2_2"/>
    <property type="match status" value="12"/>
</dbReference>
<dbReference type="SMART" id="SM00355">
    <property type="entry name" value="ZnF_C2H2"/>
    <property type="match status" value="12"/>
</dbReference>
<feature type="domain" description="C2H2-type" evidence="10">
    <location>
        <begin position="971"/>
        <end position="998"/>
    </location>
</feature>
<dbReference type="InterPro" id="IPR011333">
    <property type="entry name" value="SKP1/BTB/POZ_sf"/>
</dbReference>